<reference evidence="2" key="1">
    <citation type="submission" date="2018-05" db="EMBL/GenBank/DDBJ databases">
        <title>Draft genome of Mucuna pruriens seed.</title>
        <authorList>
            <person name="Nnadi N.E."/>
            <person name="Vos R."/>
            <person name="Hasami M.H."/>
            <person name="Devisetty U.K."/>
            <person name="Aguiy J.C."/>
        </authorList>
    </citation>
    <scope>NUCLEOTIDE SEQUENCE [LARGE SCALE GENOMIC DNA]</scope>
    <source>
        <strain evidence="2">JCA_2017</strain>
    </source>
</reference>
<gene>
    <name evidence="2" type="ORF">CR513_45957</name>
</gene>
<evidence type="ECO:0000313" key="2">
    <source>
        <dbReference type="EMBL" id="RDX74310.1"/>
    </source>
</evidence>
<keyword evidence="3" id="KW-1185">Reference proteome</keyword>
<comment type="caution">
    <text evidence="2">The sequence shown here is derived from an EMBL/GenBank/DDBJ whole genome shotgun (WGS) entry which is preliminary data.</text>
</comment>
<feature type="compositionally biased region" description="Basic and acidic residues" evidence="1">
    <location>
        <begin position="36"/>
        <end position="50"/>
    </location>
</feature>
<evidence type="ECO:0000256" key="1">
    <source>
        <dbReference type="SAM" id="MobiDB-lite"/>
    </source>
</evidence>
<dbReference type="EMBL" id="QJKJ01010218">
    <property type="protein sequence ID" value="RDX74310.1"/>
    <property type="molecule type" value="Genomic_DNA"/>
</dbReference>
<evidence type="ECO:0000313" key="3">
    <source>
        <dbReference type="Proteomes" id="UP000257109"/>
    </source>
</evidence>
<feature type="non-terminal residue" evidence="2">
    <location>
        <position position="1"/>
    </location>
</feature>
<proteinExistence type="predicted"/>
<organism evidence="2 3">
    <name type="scientific">Mucuna pruriens</name>
    <name type="common">Velvet bean</name>
    <name type="synonym">Dolichos pruriens</name>
    <dbReference type="NCBI Taxonomy" id="157652"/>
    <lineage>
        <taxon>Eukaryota</taxon>
        <taxon>Viridiplantae</taxon>
        <taxon>Streptophyta</taxon>
        <taxon>Embryophyta</taxon>
        <taxon>Tracheophyta</taxon>
        <taxon>Spermatophyta</taxon>
        <taxon>Magnoliopsida</taxon>
        <taxon>eudicotyledons</taxon>
        <taxon>Gunneridae</taxon>
        <taxon>Pentapetalae</taxon>
        <taxon>rosids</taxon>
        <taxon>fabids</taxon>
        <taxon>Fabales</taxon>
        <taxon>Fabaceae</taxon>
        <taxon>Papilionoideae</taxon>
        <taxon>50 kb inversion clade</taxon>
        <taxon>NPAAA clade</taxon>
        <taxon>indigoferoid/millettioid clade</taxon>
        <taxon>Phaseoleae</taxon>
        <taxon>Mucuna</taxon>
    </lineage>
</organism>
<feature type="region of interest" description="Disordered" evidence="1">
    <location>
        <begin position="163"/>
        <end position="203"/>
    </location>
</feature>
<name>A0A371F7P2_MUCPR</name>
<feature type="region of interest" description="Disordered" evidence="1">
    <location>
        <begin position="36"/>
        <end position="58"/>
    </location>
</feature>
<sequence length="276" mass="30496">MSGCSHYGNPKHIVDKCFKLHGYLDWWDNLNERKSHNCHNRKDEDKKDGKAAVMVSPPSMSPSITLTSTLVTIMSTGSNFDLQQNIQSSGATDHMTFDQSPLHTTSITHHTQDLNSKEIIRRGTKRRRLYYVDDICSDNGETYSKKMNWMVVLHDVVMTSKNPSSMGIGSAQELSTSIGSTPQCDAATSPSTNSLAPLSPIRSPSTSIVPTNNFAVADVLEETSMLGCQPIDTPIEQNYGLEELPNQVPTDKEDTKDWLFPVEPSMTLGKLGMSDI</sequence>
<dbReference type="AlphaFoldDB" id="A0A371F7P2"/>
<accession>A0A371F7P2</accession>
<protein>
    <submittedName>
        <fullName evidence="2">Uncharacterized protein</fullName>
    </submittedName>
</protein>
<dbReference type="Proteomes" id="UP000257109">
    <property type="component" value="Unassembled WGS sequence"/>
</dbReference>